<reference evidence="2" key="1">
    <citation type="submission" date="2020-08" db="EMBL/GenBank/DDBJ databases">
        <title>Multicomponent nature underlies the extraordinary mechanical properties of spider dragline silk.</title>
        <authorList>
            <person name="Kono N."/>
            <person name="Nakamura H."/>
            <person name="Mori M."/>
            <person name="Yoshida Y."/>
            <person name="Ohtoshi R."/>
            <person name="Malay A.D."/>
            <person name="Moran D.A.P."/>
            <person name="Tomita M."/>
            <person name="Numata K."/>
            <person name="Arakawa K."/>
        </authorList>
    </citation>
    <scope>NUCLEOTIDE SEQUENCE</scope>
</reference>
<organism evidence="2 3">
    <name type="scientific">Nephila pilipes</name>
    <name type="common">Giant wood spider</name>
    <name type="synonym">Nephila maculata</name>
    <dbReference type="NCBI Taxonomy" id="299642"/>
    <lineage>
        <taxon>Eukaryota</taxon>
        <taxon>Metazoa</taxon>
        <taxon>Ecdysozoa</taxon>
        <taxon>Arthropoda</taxon>
        <taxon>Chelicerata</taxon>
        <taxon>Arachnida</taxon>
        <taxon>Araneae</taxon>
        <taxon>Araneomorphae</taxon>
        <taxon>Entelegynae</taxon>
        <taxon>Araneoidea</taxon>
        <taxon>Nephilidae</taxon>
        <taxon>Nephila</taxon>
    </lineage>
</organism>
<evidence type="ECO:0008006" key="4">
    <source>
        <dbReference type="Google" id="ProtNLM"/>
    </source>
</evidence>
<proteinExistence type="predicted"/>
<keyword evidence="1" id="KW-0732">Signal</keyword>
<dbReference type="Proteomes" id="UP000887013">
    <property type="component" value="Unassembled WGS sequence"/>
</dbReference>
<evidence type="ECO:0000313" key="3">
    <source>
        <dbReference type="Proteomes" id="UP000887013"/>
    </source>
</evidence>
<evidence type="ECO:0000256" key="1">
    <source>
        <dbReference type="SAM" id="SignalP"/>
    </source>
</evidence>
<dbReference type="EMBL" id="BMAW01088069">
    <property type="protein sequence ID" value="GFS32939.1"/>
    <property type="molecule type" value="Genomic_DNA"/>
</dbReference>
<sequence>MLFLSIRLLVITGRSISESSDPTIFLRTRSRDLSTLGQPTWTGNAEQEAPSLWNADHAFRSFEYPSNRGNINLNSLRTFLDDLILLRTRPFRRREGLVRT</sequence>
<accession>A0A8X6I921</accession>
<feature type="chain" id="PRO_5036457916" description="Secreted protein" evidence="1">
    <location>
        <begin position="18"/>
        <end position="100"/>
    </location>
</feature>
<evidence type="ECO:0000313" key="2">
    <source>
        <dbReference type="EMBL" id="GFS32939.1"/>
    </source>
</evidence>
<feature type="signal peptide" evidence="1">
    <location>
        <begin position="1"/>
        <end position="17"/>
    </location>
</feature>
<keyword evidence="3" id="KW-1185">Reference proteome</keyword>
<name>A0A8X6I921_NEPPI</name>
<gene>
    <name evidence="2" type="ORF">NPIL_181071</name>
</gene>
<protein>
    <recommendedName>
        <fullName evidence="4">Secreted protein</fullName>
    </recommendedName>
</protein>
<dbReference type="AlphaFoldDB" id="A0A8X6I921"/>
<comment type="caution">
    <text evidence="2">The sequence shown here is derived from an EMBL/GenBank/DDBJ whole genome shotgun (WGS) entry which is preliminary data.</text>
</comment>